<feature type="domain" description="GGDEF" evidence="4">
    <location>
        <begin position="253"/>
        <end position="382"/>
    </location>
</feature>
<dbReference type="Pfam" id="PF00990">
    <property type="entry name" value="GGDEF"/>
    <property type="match status" value="1"/>
</dbReference>
<feature type="transmembrane region" description="Helical" evidence="3">
    <location>
        <begin position="158"/>
        <end position="185"/>
    </location>
</feature>
<dbReference type="Gene3D" id="3.30.70.270">
    <property type="match status" value="1"/>
</dbReference>
<organism evidence="5 6">
    <name type="scientific">Pseudomonas flavocrustae</name>
    <dbReference type="NCBI Taxonomy" id="2991719"/>
    <lineage>
        <taxon>Bacteria</taxon>
        <taxon>Pseudomonadati</taxon>
        <taxon>Pseudomonadota</taxon>
        <taxon>Gammaproteobacteria</taxon>
        <taxon>Pseudomonadales</taxon>
        <taxon>Pseudomonadaceae</taxon>
        <taxon>Pseudomonas</taxon>
    </lineage>
</organism>
<dbReference type="EMBL" id="JAPDIQ010000006">
    <property type="protein sequence ID" value="MDH4764132.1"/>
    <property type="molecule type" value="Genomic_DNA"/>
</dbReference>
<accession>A0ABT6II33</accession>
<dbReference type="SMART" id="SM00267">
    <property type="entry name" value="GGDEF"/>
    <property type="match status" value="1"/>
</dbReference>
<feature type="transmembrane region" description="Helical" evidence="3">
    <location>
        <begin position="70"/>
        <end position="92"/>
    </location>
</feature>
<sequence length="382" mass="41897">MLLTIAPDLKTLFLSSALSRGAFLLIFLVLLVSQSKARYLRHWTSALIASTVGLYITVEYADHSLLPLPIAFVSYSTLLGSLVTSWTGLRLFYSRAVNLWLIPLLTILPSALYVLGASLDFSARLLLPMIYAIAALAAGLALYEIIRSSGQRLLTPYLVAAAFATYFLALAVPGILILAGVLPAAIDTSSLPAILFDQASSILVYFGYIAMSGERATWDLRRQATTDPLTGVANRRGGQFTLEQMYRRQLRGRHCSVILADVDHFKNVNDTWGHEIGDVILMGVAARLGSSLRYEDYLVRWGGEEFLIILPDTSVEEAKVSAERLREVIANCPFSTGVAELSITLSLGCARMDTQDLSYEESVQRADKSLYRAKGTGRNQVC</sequence>
<evidence type="ECO:0000259" key="4">
    <source>
        <dbReference type="PROSITE" id="PS50887"/>
    </source>
</evidence>
<dbReference type="InterPro" id="IPR000160">
    <property type="entry name" value="GGDEF_dom"/>
</dbReference>
<dbReference type="CDD" id="cd01949">
    <property type="entry name" value="GGDEF"/>
    <property type="match status" value="1"/>
</dbReference>
<dbReference type="InterPro" id="IPR050469">
    <property type="entry name" value="Diguanylate_Cyclase"/>
</dbReference>
<reference evidence="5 6" key="1">
    <citation type="submission" date="2022-10" db="EMBL/GenBank/DDBJ databases">
        <title>A novel Pseudomonas species, isolated from Passiflora incarnata leaves.</title>
        <authorList>
            <person name="Cueva-Yesquen L.G."/>
            <person name="Fantinatti-Garboggini F."/>
        </authorList>
    </citation>
    <scope>NUCLEOTIDE SEQUENCE [LARGE SCALE GENOMIC DNA]</scope>
    <source>
        <strain evidence="5 6">CBMAI 2609</strain>
    </source>
</reference>
<dbReference type="PANTHER" id="PTHR45138">
    <property type="entry name" value="REGULATORY COMPONENTS OF SENSORY TRANSDUCTION SYSTEM"/>
    <property type="match status" value="1"/>
</dbReference>
<comment type="catalytic activity">
    <reaction evidence="2">
        <text>2 GTP = 3',3'-c-di-GMP + 2 diphosphate</text>
        <dbReference type="Rhea" id="RHEA:24898"/>
        <dbReference type="ChEBI" id="CHEBI:33019"/>
        <dbReference type="ChEBI" id="CHEBI:37565"/>
        <dbReference type="ChEBI" id="CHEBI:58805"/>
        <dbReference type="EC" id="2.7.7.65"/>
    </reaction>
</comment>
<dbReference type="NCBIfam" id="TIGR00254">
    <property type="entry name" value="GGDEF"/>
    <property type="match status" value="1"/>
</dbReference>
<comment type="caution">
    <text evidence="5">The sequence shown here is derived from an EMBL/GenBank/DDBJ whole genome shotgun (WGS) entry which is preliminary data.</text>
</comment>
<keyword evidence="3" id="KW-0472">Membrane</keyword>
<proteinExistence type="predicted"/>
<evidence type="ECO:0000256" key="3">
    <source>
        <dbReference type="SAM" id="Phobius"/>
    </source>
</evidence>
<dbReference type="Proteomes" id="UP001157461">
    <property type="component" value="Unassembled WGS sequence"/>
</dbReference>
<feature type="transmembrane region" description="Helical" evidence="3">
    <location>
        <begin position="99"/>
        <end position="119"/>
    </location>
</feature>
<dbReference type="PANTHER" id="PTHR45138:SF9">
    <property type="entry name" value="DIGUANYLATE CYCLASE DGCM-RELATED"/>
    <property type="match status" value="1"/>
</dbReference>
<dbReference type="PROSITE" id="PS50887">
    <property type="entry name" value="GGDEF"/>
    <property type="match status" value="1"/>
</dbReference>
<evidence type="ECO:0000313" key="5">
    <source>
        <dbReference type="EMBL" id="MDH4764132.1"/>
    </source>
</evidence>
<gene>
    <name evidence="5" type="ORF">OMP44_14650</name>
</gene>
<name>A0ABT6II33_9PSED</name>
<keyword evidence="3" id="KW-1133">Transmembrane helix</keyword>
<evidence type="ECO:0000256" key="1">
    <source>
        <dbReference type="ARBA" id="ARBA00012528"/>
    </source>
</evidence>
<feature type="transmembrane region" description="Helical" evidence="3">
    <location>
        <begin position="12"/>
        <end position="32"/>
    </location>
</feature>
<protein>
    <recommendedName>
        <fullName evidence="1">diguanylate cyclase</fullName>
        <ecNumber evidence="1">2.7.7.65</ecNumber>
    </recommendedName>
</protein>
<keyword evidence="6" id="KW-1185">Reference proteome</keyword>
<dbReference type="SUPFAM" id="SSF55073">
    <property type="entry name" value="Nucleotide cyclase"/>
    <property type="match status" value="1"/>
</dbReference>
<feature type="transmembrane region" description="Helical" evidence="3">
    <location>
        <begin position="39"/>
        <end position="58"/>
    </location>
</feature>
<dbReference type="InterPro" id="IPR029787">
    <property type="entry name" value="Nucleotide_cyclase"/>
</dbReference>
<dbReference type="EC" id="2.7.7.65" evidence="1"/>
<feature type="transmembrane region" description="Helical" evidence="3">
    <location>
        <begin position="191"/>
        <end position="211"/>
    </location>
</feature>
<dbReference type="InterPro" id="IPR043128">
    <property type="entry name" value="Rev_trsase/Diguanyl_cyclase"/>
</dbReference>
<evidence type="ECO:0000256" key="2">
    <source>
        <dbReference type="ARBA" id="ARBA00034247"/>
    </source>
</evidence>
<keyword evidence="3" id="KW-0812">Transmembrane</keyword>
<evidence type="ECO:0000313" key="6">
    <source>
        <dbReference type="Proteomes" id="UP001157461"/>
    </source>
</evidence>
<dbReference type="RefSeq" id="WP_280309205.1">
    <property type="nucleotide sequence ID" value="NZ_JAPDIQ010000006.1"/>
</dbReference>
<feature type="transmembrane region" description="Helical" evidence="3">
    <location>
        <begin position="125"/>
        <end position="146"/>
    </location>
</feature>